<dbReference type="SUPFAM" id="SSF52047">
    <property type="entry name" value="RNI-like"/>
    <property type="match status" value="1"/>
</dbReference>
<evidence type="ECO:0000313" key="3">
    <source>
        <dbReference type="EMBL" id="KJB61780.1"/>
    </source>
</evidence>
<dbReference type="EMBL" id="CM001748">
    <property type="protein sequence ID" value="KJB61780.1"/>
    <property type="molecule type" value="Genomic_DNA"/>
</dbReference>
<organism evidence="3 4">
    <name type="scientific">Gossypium raimondii</name>
    <name type="common">Peruvian cotton</name>
    <name type="synonym">Gossypium klotzschianum subsp. raimondii</name>
    <dbReference type="NCBI Taxonomy" id="29730"/>
    <lineage>
        <taxon>Eukaryota</taxon>
        <taxon>Viridiplantae</taxon>
        <taxon>Streptophyta</taxon>
        <taxon>Embryophyta</taxon>
        <taxon>Tracheophyta</taxon>
        <taxon>Spermatophyta</taxon>
        <taxon>Magnoliopsida</taxon>
        <taxon>eudicotyledons</taxon>
        <taxon>Gunneridae</taxon>
        <taxon>Pentapetalae</taxon>
        <taxon>rosids</taxon>
        <taxon>malvids</taxon>
        <taxon>Malvales</taxon>
        <taxon>Malvaceae</taxon>
        <taxon>Malvoideae</taxon>
        <taxon>Gossypium</taxon>
    </lineage>
</organism>
<keyword evidence="4" id="KW-1185">Reference proteome</keyword>
<keyword evidence="1" id="KW-0611">Plant defense</keyword>
<sequence length="193" mass="21662">MLDLQHLPKLSALIMKDAGIGSATTSTLASSASFSHLKEFKIVDCSSMKTLLPHWLLPNLQNLEEIHVRACSQLVEILGAETSEVEEKGSDALIKFHLPKLRELSFSELPNLKSICSKSGVIVCDSLQLIQVFGYCDKLKSIHPFVPLVCNGQPFAYAPPSLTIRSWKEWWELLEWDDHPNFKNVLRFNPFAG</sequence>
<accession>A0A0D2UZF9</accession>
<dbReference type="InterPro" id="IPR057135">
    <property type="entry name" value="At4g27190-like_LRR"/>
</dbReference>
<reference evidence="3 4" key="1">
    <citation type="journal article" date="2012" name="Nature">
        <title>Repeated polyploidization of Gossypium genomes and the evolution of spinnable cotton fibres.</title>
        <authorList>
            <person name="Paterson A.H."/>
            <person name="Wendel J.F."/>
            <person name="Gundlach H."/>
            <person name="Guo H."/>
            <person name="Jenkins J."/>
            <person name="Jin D."/>
            <person name="Llewellyn D."/>
            <person name="Showmaker K.C."/>
            <person name="Shu S."/>
            <person name="Udall J."/>
            <person name="Yoo M.J."/>
            <person name="Byers R."/>
            <person name="Chen W."/>
            <person name="Doron-Faigenboim A."/>
            <person name="Duke M.V."/>
            <person name="Gong L."/>
            <person name="Grimwood J."/>
            <person name="Grover C."/>
            <person name="Grupp K."/>
            <person name="Hu G."/>
            <person name="Lee T.H."/>
            <person name="Li J."/>
            <person name="Lin L."/>
            <person name="Liu T."/>
            <person name="Marler B.S."/>
            <person name="Page J.T."/>
            <person name="Roberts A.W."/>
            <person name="Romanel E."/>
            <person name="Sanders W.S."/>
            <person name="Szadkowski E."/>
            <person name="Tan X."/>
            <person name="Tang H."/>
            <person name="Xu C."/>
            <person name="Wang J."/>
            <person name="Wang Z."/>
            <person name="Zhang D."/>
            <person name="Zhang L."/>
            <person name="Ashrafi H."/>
            <person name="Bedon F."/>
            <person name="Bowers J.E."/>
            <person name="Brubaker C.L."/>
            <person name="Chee P.W."/>
            <person name="Das S."/>
            <person name="Gingle A.R."/>
            <person name="Haigler C.H."/>
            <person name="Harker D."/>
            <person name="Hoffmann L.V."/>
            <person name="Hovav R."/>
            <person name="Jones D.C."/>
            <person name="Lemke C."/>
            <person name="Mansoor S."/>
            <person name="ur Rahman M."/>
            <person name="Rainville L.N."/>
            <person name="Rambani A."/>
            <person name="Reddy U.K."/>
            <person name="Rong J.K."/>
            <person name="Saranga Y."/>
            <person name="Scheffler B.E."/>
            <person name="Scheffler J.A."/>
            <person name="Stelly D.M."/>
            <person name="Triplett B.A."/>
            <person name="Van Deynze A."/>
            <person name="Vaslin M.F."/>
            <person name="Waghmare V.N."/>
            <person name="Walford S.A."/>
            <person name="Wright R.J."/>
            <person name="Zaki E.A."/>
            <person name="Zhang T."/>
            <person name="Dennis E.S."/>
            <person name="Mayer K.F."/>
            <person name="Peterson D.G."/>
            <person name="Rokhsar D.S."/>
            <person name="Wang X."/>
            <person name="Schmutz J."/>
        </authorList>
    </citation>
    <scope>NUCLEOTIDE SEQUENCE [LARGE SCALE GENOMIC DNA]</scope>
</reference>
<evidence type="ECO:0000256" key="1">
    <source>
        <dbReference type="ARBA" id="ARBA00022821"/>
    </source>
</evidence>
<dbReference type="Pfam" id="PF23247">
    <property type="entry name" value="LRR_RPS2"/>
    <property type="match status" value="1"/>
</dbReference>
<dbReference type="eggNOG" id="KOG4658">
    <property type="taxonomic scope" value="Eukaryota"/>
</dbReference>
<dbReference type="Gramene" id="KJB61780">
    <property type="protein sequence ID" value="KJB61780"/>
    <property type="gene ID" value="B456_009G380300"/>
</dbReference>
<name>A0A0D2UZF9_GOSRA</name>
<dbReference type="PANTHER" id="PTHR33463">
    <property type="entry name" value="NB-ARC DOMAIN-CONTAINING PROTEIN-RELATED"/>
    <property type="match status" value="1"/>
</dbReference>
<dbReference type="AlphaFoldDB" id="A0A0D2UZF9"/>
<dbReference type="InterPro" id="IPR050905">
    <property type="entry name" value="Plant_NBS-LRR"/>
</dbReference>
<evidence type="ECO:0000313" key="4">
    <source>
        <dbReference type="Proteomes" id="UP000032304"/>
    </source>
</evidence>
<dbReference type="InterPro" id="IPR032675">
    <property type="entry name" value="LRR_dom_sf"/>
</dbReference>
<feature type="domain" description="Disease resistance protein At4g27190-like leucine-rich repeats" evidence="2">
    <location>
        <begin position="28"/>
        <end position="145"/>
    </location>
</feature>
<dbReference type="STRING" id="29730.A0A0D2UZF9"/>
<dbReference type="PANTHER" id="PTHR33463:SF212">
    <property type="entry name" value="AND NB-ARC DOMAINS-CONTAINING DISEASE RESISTANCE PROTEIN, PUTATIVE-RELATED"/>
    <property type="match status" value="1"/>
</dbReference>
<evidence type="ECO:0000259" key="2">
    <source>
        <dbReference type="Pfam" id="PF23247"/>
    </source>
</evidence>
<dbReference type="Gene3D" id="3.80.10.10">
    <property type="entry name" value="Ribonuclease Inhibitor"/>
    <property type="match status" value="1"/>
</dbReference>
<protein>
    <recommendedName>
        <fullName evidence="2">Disease resistance protein At4g27190-like leucine-rich repeats domain-containing protein</fullName>
    </recommendedName>
</protein>
<dbReference type="Proteomes" id="UP000032304">
    <property type="component" value="Chromosome 9"/>
</dbReference>
<proteinExistence type="predicted"/>
<dbReference type="OMA" id="SEKLICH"/>
<gene>
    <name evidence="3" type="ORF">B456_009G380300</name>
</gene>